<dbReference type="Proteomes" id="UP000319731">
    <property type="component" value="Unassembled WGS sequence"/>
</dbReference>
<keyword evidence="2" id="KW-1185">Reference proteome</keyword>
<protein>
    <recommendedName>
        <fullName evidence="3">Pyridoxamine 5'-phosphate oxidase Alr4036 family FMN-binding domain-containing protein</fullName>
    </recommendedName>
</protein>
<organism evidence="1 2">
    <name type="scientific">Synchytrium microbalum</name>
    <dbReference type="NCBI Taxonomy" id="1806994"/>
    <lineage>
        <taxon>Eukaryota</taxon>
        <taxon>Fungi</taxon>
        <taxon>Fungi incertae sedis</taxon>
        <taxon>Chytridiomycota</taxon>
        <taxon>Chytridiomycota incertae sedis</taxon>
        <taxon>Chytridiomycetes</taxon>
        <taxon>Synchytriales</taxon>
        <taxon>Synchytriaceae</taxon>
        <taxon>Synchytrium</taxon>
    </lineage>
</organism>
<reference evidence="1 2" key="1">
    <citation type="journal article" date="2019" name="Sci. Rep.">
        <title>Comparative genomics of chytrid fungi reveal insights into the obligate biotrophic and pathogenic lifestyle of Synchytrium endobioticum.</title>
        <authorList>
            <person name="van de Vossenberg B.T.L.H."/>
            <person name="Warris S."/>
            <person name="Nguyen H.D.T."/>
            <person name="van Gent-Pelzer M.P.E."/>
            <person name="Joly D.L."/>
            <person name="van de Geest H.C."/>
            <person name="Bonants P.J.M."/>
            <person name="Smith D.S."/>
            <person name="Levesque C.A."/>
            <person name="van der Lee T.A.J."/>
        </authorList>
    </citation>
    <scope>NUCLEOTIDE SEQUENCE [LARGE SCALE GENOMIC DNA]</scope>
    <source>
        <strain evidence="1 2">JEL517</strain>
    </source>
</reference>
<name>A0A507CB09_9FUNG</name>
<dbReference type="PANTHER" id="PTHR28243:SF1">
    <property type="entry name" value="PYRIDOXAMINE 5'-PHOSPHATE OXIDASE ALR4036 FAMILY FMN-BINDING DOMAIN-CONTAINING PROTEIN"/>
    <property type="match status" value="1"/>
</dbReference>
<comment type="caution">
    <text evidence="1">The sequence shown here is derived from an EMBL/GenBank/DDBJ whole genome shotgun (WGS) entry which is preliminary data.</text>
</comment>
<dbReference type="OrthoDB" id="434253at2759"/>
<dbReference type="EMBL" id="QEAO01000001">
    <property type="protein sequence ID" value="TPX38247.1"/>
    <property type="molecule type" value="Genomic_DNA"/>
</dbReference>
<dbReference type="Gene3D" id="2.30.110.10">
    <property type="entry name" value="Electron Transport, Fmn-binding Protein, Chain A"/>
    <property type="match status" value="1"/>
</dbReference>
<dbReference type="RefSeq" id="XP_031027961.1">
    <property type="nucleotide sequence ID" value="XM_031166310.1"/>
</dbReference>
<evidence type="ECO:0008006" key="3">
    <source>
        <dbReference type="Google" id="ProtNLM"/>
    </source>
</evidence>
<sequence length="283" mass="31421">MATKVQQMYEYPPFANLLKHSVSQKTASANDKNDYCLMASCNANGSPCMNKVVLLDILASDPRILLFAGQVKNADLMAVCKVSPSHEIHVSRGDDVFILSGKINVVASHVVSSRFRPPRLIQLPDDASDPDEFWDNERLRQWKKLNQGFRSTFTWPNPGEIAKPRFSHLISTVDVGFRYLKLDAITETKTPQSSIMGAPGVAGNNGKEGARNNLGGMIGSTSGIPLSRDEELRMVHDAALDNFALLVFKITRVDHLDQSEMPPRRTLFEMSKDGTWSFSEINP</sequence>
<evidence type="ECO:0000313" key="2">
    <source>
        <dbReference type="Proteomes" id="UP000319731"/>
    </source>
</evidence>
<dbReference type="PANTHER" id="PTHR28243">
    <property type="entry name" value="AGL049CP"/>
    <property type="match status" value="1"/>
</dbReference>
<dbReference type="GeneID" id="42001607"/>
<evidence type="ECO:0000313" key="1">
    <source>
        <dbReference type="EMBL" id="TPX38247.1"/>
    </source>
</evidence>
<accession>A0A507CB09</accession>
<dbReference type="InterPro" id="IPR012349">
    <property type="entry name" value="Split_barrel_FMN-bd"/>
</dbReference>
<proteinExistence type="predicted"/>
<dbReference type="AlphaFoldDB" id="A0A507CB09"/>
<gene>
    <name evidence="1" type="ORF">SmJEL517_g00380</name>
</gene>